<comment type="caution">
    <text evidence="3">The sequence shown here is derived from an EMBL/GenBank/DDBJ whole genome shotgun (WGS) entry which is preliminary data.</text>
</comment>
<reference evidence="3 4" key="1">
    <citation type="submission" date="2020-08" db="EMBL/GenBank/DDBJ databases">
        <title>Genomic Encyclopedia of Type Strains, Phase IV (KMG-V): Genome sequencing to study the core and pangenomes of soil and plant-associated prokaryotes.</title>
        <authorList>
            <person name="Whitman W."/>
        </authorList>
    </citation>
    <scope>NUCLEOTIDE SEQUENCE [LARGE SCALE GENOMIC DNA]</scope>
    <source>
        <strain evidence="3 4">M8UP14</strain>
    </source>
</reference>
<dbReference type="InterPro" id="IPR051083">
    <property type="entry name" value="GrpII_Intron_Splice-Mob/Def"/>
</dbReference>
<name>A0A7W8E6V0_9BACT</name>
<evidence type="ECO:0000313" key="3">
    <source>
        <dbReference type="EMBL" id="MBB5061052.1"/>
    </source>
</evidence>
<dbReference type="Proteomes" id="UP000540989">
    <property type="component" value="Unassembled WGS sequence"/>
</dbReference>
<protein>
    <submittedName>
        <fullName evidence="3">Group II intron reverse transcriptase/maturase</fullName>
    </submittedName>
</protein>
<keyword evidence="3" id="KW-0695">RNA-directed DNA polymerase</keyword>
<evidence type="ECO:0000256" key="1">
    <source>
        <dbReference type="ARBA" id="ARBA00034120"/>
    </source>
</evidence>
<dbReference type="InterPro" id="IPR000477">
    <property type="entry name" value="RT_dom"/>
</dbReference>
<gene>
    <name evidence="3" type="ORF">HDF16_005788</name>
</gene>
<organism evidence="3 4">
    <name type="scientific">Granulicella aggregans</name>
    <dbReference type="NCBI Taxonomy" id="474949"/>
    <lineage>
        <taxon>Bacteria</taxon>
        <taxon>Pseudomonadati</taxon>
        <taxon>Acidobacteriota</taxon>
        <taxon>Terriglobia</taxon>
        <taxon>Terriglobales</taxon>
        <taxon>Acidobacteriaceae</taxon>
        <taxon>Granulicella</taxon>
    </lineage>
</organism>
<dbReference type="Pfam" id="PF00078">
    <property type="entry name" value="RVT_1"/>
    <property type="match status" value="1"/>
</dbReference>
<dbReference type="GO" id="GO:0003964">
    <property type="term" value="F:RNA-directed DNA polymerase activity"/>
    <property type="evidence" value="ECO:0007669"/>
    <property type="project" value="UniProtKB-KW"/>
</dbReference>
<dbReference type="InterPro" id="IPR013597">
    <property type="entry name" value="Mat_intron_G2"/>
</dbReference>
<dbReference type="SUPFAM" id="SSF56672">
    <property type="entry name" value="DNA/RNA polymerases"/>
    <property type="match status" value="1"/>
</dbReference>
<keyword evidence="3" id="KW-0548">Nucleotidyltransferase</keyword>
<dbReference type="PANTHER" id="PTHR34047">
    <property type="entry name" value="NUCLEAR INTRON MATURASE 1, MITOCHONDRIAL-RELATED"/>
    <property type="match status" value="1"/>
</dbReference>
<proteinExistence type="inferred from homology"/>
<feature type="domain" description="Reverse transcriptase" evidence="2">
    <location>
        <begin position="1"/>
        <end position="201"/>
    </location>
</feature>
<dbReference type="EMBL" id="JACHIP010000026">
    <property type="protein sequence ID" value="MBB5061052.1"/>
    <property type="molecule type" value="Genomic_DNA"/>
</dbReference>
<accession>A0A7W8E6V0</accession>
<sequence length="325" mass="37882">MAAMLVLEPIFEADMPSEQYAYRQDRSAQDAVRRVHRLLTGGHRSVVDADLAGYFDTIPHAELMKSVARRIADRRVLRLLSMWLDAPVEERDERGRKRRTTINRDTRQGIPQGSPISPLLSNLYMRRFILGSKRTGAEHRLGAQIVNYADDLVICCKEDNAVKALETMRRLMGQLKLTVNEEKTRTCRVPEEQFDFLGYTFGQRHAAKTRRPYIATWPSRKSTRRMTEAVRIQTDRNMEWMDAGDMVRCLNQKLGGWTNYFKLGPITKAYRFLDRYTTTRLRRWLGKKHKQSSGRPKRYPDEFLYQQMGLICLPKLPQSLPWAKA</sequence>
<dbReference type="CDD" id="cd01651">
    <property type="entry name" value="RT_G2_intron"/>
    <property type="match status" value="1"/>
</dbReference>
<dbReference type="InterPro" id="IPR043502">
    <property type="entry name" value="DNA/RNA_pol_sf"/>
</dbReference>
<dbReference type="InterPro" id="IPR043128">
    <property type="entry name" value="Rev_trsase/Diguanyl_cyclase"/>
</dbReference>
<dbReference type="Gene3D" id="3.30.70.270">
    <property type="match status" value="1"/>
</dbReference>
<comment type="similarity">
    <text evidence="1">Belongs to the bacterial reverse transcriptase family.</text>
</comment>
<dbReference type="AlphaFoldDB" id="A0A7W8E6V0"/>
<evidence type="ECO:0000313" key="4">
    <source>
        <dbReference type="Proteomes" id="UP000540989"/>
    </source>
</evidence>
<dbReference type="PANTHER" id="PTHR34047:SF8">
    <property type="entry name" value="PROTEIN YKFC"/>
    <property type="match status" value="1"/>
</dbReference>
<evidence type="ECO:0000259" key="2">
    <source>
        <dbReference type="PROSITE" id="PS50878"/>
    </source>
</evidence>
<keyword evidence="4" id="KW-1185">Reference proteome</keyword>
<dbReference type="Pfam" id="PF08388">
    <property type="entry name" value="GIIM"/>
    <property type="match status" value="1"/>
</dbReference>
<dbReference type="PROSITE" id="PS50878">
    <property type="entry name" value="RT_POL"/>
    <property type="match status" value="1"/>
</dbReference>
<keyword evidence="3" id="KW-0808">Transferase</keyword>